<name>A0ACB7G682_MANES</name>
<dbReference type="Proteomes" id="UP000091857">
    <property type="component" value="Chromosome 16"/>
</dbReference>
<comment type="caution">
    <text evidence="1">The sequence shown here is derived from an EMBL/GenBank/DDBJ whole genome shotgun (WGS) entry which is preliminary data.</text>
</comment>
<sequence>MSWGLGWKRPSEIFRLTLNYGAEESEEDLNRLSTSTSSGSVSSSSPSSPLSPPRDQELGFRIDLDWTAADDEDQVALRLQSQLMVALPLPQDCVTVDLNSKTEEGEEGNVGVEMKVVKRREPLRGMTMSKAGSGQQSDGVGVLTRLLRSNLATDGGGVGDGSGLGYGDHWQNVTLLSLCGCGLSVLPAELIGLPLLEKLYLDNNRLSVLPPELGELKNLKVLSVDYNTLVSVPVELRQCVGLVELSLEHNKLVRPLLDFRAMAELQILRLFGNPLEFLPEILPLRKLRHFSLANVRIVADENLRSVNVQIEMENSSYFGASRHKLSAFFSLLFRFSSCHHPLLASALAKIMQDQGNRAVVGKDENAVRQLISMISSDNQHVVEQACSALSTLAGDVSVAIQLMKCDIMQPIETVLKSVAHEEVISVLQVVATLGFTSDTVAQKILTKDLLKSLKLLCAHKNPEVQRLALLAVGNLAFCLENRRILVTSESLRDLLMRLTVTSEPRVNKAAARALAILGENENMRRAIRGRQVAKQGLRILSMDGGGMKGLATVQILKAIEKGTGKRIHELFDLICGTSTGGMLAVALGIKLMTLDHCEEIYKNLGKLVFAEPTPKDNEAASWREKLDQLYKSSSQSFRVVVHGSKHSADQFERLLKEMCADEDGDLLIESAVKNIPKVFVVSTLVNVMPAQPFIFRNYQYPAGTPEVPFAISESSGVTVLGSPTTGAQVGYKRSAFIGSCKHHVWQAIRASSAAPYYLDDFSDDIYRWQDGAIVANNPTIFAIREAQLLWPDTKIDCLVSIGCGSVPTKLRKGGWRYLDTGQVLIESACSVDRVEEALSTLLPMLPEIQYFRFNPVDERCDMELDETDPAVWLKLEAAVEEYIHSNSEALKNVCERLLMSNKHDDKLLENLKNQQFPKAKVLYTDENGASLGWRRNVLLVEALHSPDSGRVMHHARALESFCSRNGIRLSLMLGTSGVTKPAPATAFPSPFTSPLITGSFPSSPLIYSPDFGPQKVGRIDMVPPLSLDGFQSGKNATSPPMSPSGRRQLSLPVRSLHEKLQNTPQVGIIHLALQNDLFGSILSWQNDVFVVAEPGDLADKFLQSVKLSLLTMVRGRRRKVTSLLANISTVSDLVRYRPYFQVGNVVHRYIGRQTQVGAWRDRIIICTGTYGPTPTLIKAFLDSGAKAVICPSAEPLEIPVTSAHGSGDFHFLENGRFEIGEEEAEDEEAEPVSPTSDWEDSDPEKTGERSMGFWDDDEEELSEFVSKLYDKLFREGARIDVALQSALASHRRMRYSFHLPSIQ</sequence>
<evidence type="ECO:0000313" key="1">
    <source>
        <dbReference type="EMBL" id="KAG8635228.1"/>
    </source>
</evidence>
<accession>A0ACB7G682</accession>
<reference evidence="2" key="1">
    <citation type="journal article" date="2016" name="Nat. Biotechnol.">
        <title>Sequencing wild and cultivated cassava and related species reveals extensive interspecific hybridization and genetic diversity.</title>
        <authorList>
            <person name="Bredeson J.V."/>
            <person name="Lyons J.B."/>
            <person name="Prochnik S.E."/>
            <person name="Wu G.A."/>
            <person name="Ha C.M."/>
            <person name="Edsinger-Gonzales E."/>
            <person name="Grimwood J."/>
            <person name="Schmutz J."/>
            <person name="Rabbi I.Y."/>
            <person name="Egesi C."/>
            <person name="Nauluvula P."/>
            <person name="Lebot V."/>
            <person name="Ndunguru J."/>
            <person name="Mkamilo G."/>
            <person name="Bart R.S."/>
            <person name="Setter T.L."/>
            <person name="Gleadow R.M."/>
            <person name="Kulakow P."/>
            <person name="Ferguson M.E."/>
            <person name="Rounsley S."/>
            <person name="Rokhsar D.S."/>
        </authorList>
    </citation>
    <scope>NUCLEOTIDE SEQUENCE [LARGE SCALE GENOMIC DNA]</scope>
    <source>
        <strain evidence="2">cv. AM560-2</strain>
    </source>
</reference>
<keyword evidence="2" id="KW-1185">Reference proteome</keyword>
<evidence type="ECO:0000313" key="2">
    <source>
        <dbReference type="Proteomes" id="UP000091857"/>
    </source>
</evidence>
<dbReference type="EMBL" id="CM004402">
    <property type="protein sequence ID" value="KAG8635228.1"/>
    <property type="molecule type" value="Genomic_DNA"/>
</dbReference>
<protein>
    <submittedName>
        <fullName evidence="1">Uncharacterized protein</fullName>
    </submittedName>
</protein>
<gene>
    <name evidence="1" type="ORF">MANES_16G010100v8</name>
</gene>
<organism evidence="1 2">
    <name type="scientific">Manihot esculenta</name>
    <name type="common">Cassava</name>
    <name type="synonym">Jatropha manihot</name>
    <dbReference type="NCBI Taxonomy" id="3983"/>
    <lineage>
        <taxon>Eukaryota</taxon>
        <taxon>Viridiplantae</taxon>
        <taxon>Streptophyta</taxon>
        <taxon>Embryophyta</taxon>
        <taxon>Tracheophyta</taxon>
        <taxon>Spermatophyta</taxon>
        <taxon>Magnoliopsida</taxon>
        <taxon>eudicotyledons</taxon>
        <taxon>Gunneridae</taxon>
        <taxon>Pentapetalae</taxon>
        <taxon>rosids</taxon>
        <taxon>fabids</taxon>
        <taxon>Malpighiales</taxon>
        <taxon>Euphorbiaceae</taxon>
        <taxon>Crotonoideae</taxon>
        <taxon>Manihoteae</taxon>
        <taxon>Manihot</taxon>
    </lineage>
</organism>
<proteinExistence type="predicted"/>